<dbReference type="KEGG" id="roz:CBI38_05805"/>
<dbReference type="GO" id="GO:0046872">
    <property type="term" value="F:metal ion binding"/>
    <property type="evidence" value="ECO:0007669"/>
    <property type="project" value="UniProtKB-KW"/>
</dbReference>
<dbReference type="Pfam" id="PF07687">
    <property type="entry name" value="M20_dimer"/>
    <property type="match status" value="1"/>
</dbReference>
<dbReference type="PANTHER" id="PTHR45962:SF1">
    <property type="entry name" value="N-FATTY-ACYL-AMINO ACID SYNTHASE_HYDROLASE PM20D1"/>
    <property type="match status" value="1"/>
</dbReference>
<dbReference type="Pfam" id="PF01546">
    <property type="entry name" value="Peptidase_M20"/>
    <property type="match status" value="1"/>
</dbReference>
<dbReference type="SUPFAM" id="SSF55031">
    <property type="entry name" value="Bacterial exopeptidase dimerisation domain"/>
    <property type="match status" value="1"/>
</dbReference>
<evidence type="ECO:0000256" key="4">
    <source>
        <dbReference type="ARBA" id="ARBA00022801"/>
    </source>
</evidence>
<keyword evidence="8" id="KW-1185">Reference proteome</keyword>
<dbReference type="InterPro" id="IPR011650">
    <property type="entry name" value="Peptidase_M20_dimer"/>
</dbReference>
<keyword evidence="5" id="KW-0862">Zinc</keyword>
<sequence>MTLVTEMAIDTARAVEHFAAMLRVPTVSTRGDANTDWTFFARFRSLVDELYPLVRENLDKEIIASHSLVYHWDVGVPDKPIVLMAHQDVVPAHDEGWTHPPFGGVVADDAVWGRGAIDDKGVLVSILEAVEGLLRSGVVPARDVYLVFGHNEEVGGDGIPQVVHTFRERGIVPGVVIDEGGGVAGDAFPGVDATLAVLGTAEKGILDLQLTAKDPGGHASMPGRKTATARLARAITRVDHHKFPARLTEPTVDLLTNVGVHAKGPLGTVLSRTDTFGPLLARVLPSAGALMNAMCRTTAVATVLEGSAANNVMAETARAVLDIRILPGDTVNGTVERIRKTIRDNDIQLDILGSTEPSPVSRTDDEVFARLRQVVADTFPGAIVSPFLLVGATDARHMARISEYVYRFYPFELDARSRALIHSTDERLSIAGLRNGIEFFSRLIRDWR</sequence>
<proteinExistence type="inferred from homology"/>
<dbReference type="InterPro" id="IPR002933">
    <property type="entry name" value="Peptidase_M20"/>
</dbReference>
<dbReference type="GO" id="GO:0006508">
    <property type="term" value="P:proteolysis"/>
    <property type="evidence" value="ECO:0007669"/>
    <property type="project" value="UniProtKB-KW"/>
</dbReference>
<dbReference type="Gene3D" id="1.10.150.900">
    <property type="match status" value="1"/>
</dbReference>
<dbReference type="EMBL" id="CP021354">
    <property type="protein sequence ID" value="AWK71163.1"/>
    <property type="molecule type" value="Genomic_DNA"/>
</dbReference>
<feature type="domain" description="Peptidase M20 dimerisation" evidence="6">
    <location>
        <begin position="200"/>
        <end position="345"/>
    </location>
</feature>
<accession>A0A2S2BRE9</accession>
<dbReference type="AlphaFoldDB" id="A0A2S2BRE9"/>
<organism evidence="7 8">
    <name type="scientific">Rhodococcus oxybenzonivorans</name>
    <dbReference type="NCBI Taxonomy" id="1990687"/>
    <lineage>
        <taxon>Bacteria</taxon>
        <taxon>Bacillati</taxon>
        <taxon>Actinomycetota</taxon>
        <taxon>Actinomycetes</taxon>
        <taxon>Mycobacteriales</taxon>
        <taxon>Nocardiaceae</taxon>
        <taxon>Rhodococcus</taxon>
    </lineage>
</organism>
<keyword evidence="4" id="KW-0378">Hydrolase</keyword>
<dbReference type="Gene3D" id="3.30.70.360">
    <property type="match status" value="1"/>
</dbReference>
<name>A0A2S2BRE9_9NOCA</name>
<keyword evidence="2" id="KW-0645">Protease</keyword>
<evidence type="ECO:0000256" key="5">
    <source>
        <dbReference type="ARBA" id="ARBA00022833"/>
    </source>
</evidence>
<dbReference type="Gene3D" id="3.40.630.10">
    <property type="entry name" value="Zn peptidases"/>
    <property type="match status" value="1"/>
</dbReference>
<reference evidence="7 8" key="1">
    <citation type="submission" date="2017-05" db="EMBL/GenBank/DDBJ databases">
        <title>Isolation of Rhodococcus sp. S2-17 biodegrading of BP-3.</title>
        <authorList>
            <person name="Lee Y."/>
            <person name="Kim K.H."/>
            <person name="Chun B.H."/>
            <person name="Jung H.S."/>
            <person name="Jeon C.O."/>
        </authorList>
    </citation>
    <scope>NUCLEOTIDE SEQUENCE [LARGE SCALE GENOMIC DNA]</scope>
    <source>
        <strain evidence="7 8">S2-17</strain>
    </source>
</reference>
<dbReference type="InterPro" id="IPR001261">
    <property type="entry name" value="ArgE/DapE_CS"/>
</dbReference>
<gene>
    <name evidence="7" type="ORF">CBI38_05805</name>
</gene>
<evidence type="ECO:0000256" key="1">
    <source>
        <dbReference type="ARBA" id="ARBA00006247"/>
    </source>
</evidence>
<dbReference type="GO" id="GO:0008233">
    <property type="term" value="F:peptidase activity"/>
    <property type="evidence" value="ECO:0007669"/>
    <property type="project" value="UniProtKB-KW"/>
</dbReference>
<protein>
    <recommendedName>
        <fullName evidence="6">Peptidase M20 dimerisation domain-containing protein</fullName>
    </recommendedName>
</protein>
<dbReference type="SUPFAM" id="SSF53187">
    <property type="entry name" value="Zn-dependent exopeptidases"/>
    <property type="match status" value="1"/>
</dbReference>
<dbReference type="InterPro" id="IPR036264">
    <property type="entry name" value="Bact_exopeptidase_dim_dom"/>
</dbReference>
<dbReference type="PANTHER" id="PTHR45962">
    <property type="entry name" value="N-FATTY-ACYL-AMINO ACID SYNTHASE/HYDROLASE PM20D1"/>
    <property type="match status" value="1"/>
</dbReference>
<dbReference type="OrthoDB" id="7055905at2"/>
<dbReference type="InterPro" id="IPR047177">
    <property type="entry name" value="Pept_M20A"/>
</dbReference>
<dbReference type="Proteomes" id="UP000245711">
    <property type="component" value="Chromosome"/>
</dbReference>
<keyword evidence="3" id="KW-0479">Metal-binding</keyword>
<evidence type="ECO:0000256" key="2">
    <source>
        <dbReference type="ARBA" id="ARBA00022670"/>
    </source>
</evidence>
<evidence type="ECO:0000256" key="3">
    <source>
        <dbReference type="ARBA" id="ARBA00022723"/>
    </source>
</evidence>
<evidence type="ECO:0000313" key="8">
    <source>
        <dbReference type="Proteomes" id="UP000245711"/>
    </source>
</evidence>
<evidence type="ECO:0000313" key="7">
    <source>
        <dbReference type="EMBL" id="AWK71163.1"/>
    </source>
</evidence>
<dbReference type="PROSITE" id="PS00759">
    <property type="entry name" value="ARGE_DAPE_CPG2_2"/>
    <property type="match status" value="1"/>
</dbReference>
<evidence type="ECO:0000259" key="6">
    <source>
        <dbReference type="Pfam" id="PF07687"/>
    </source>
</evidence>
<comment type="similarity">
    <text evidence="1">Belongs to the peptidase M20A family.</text>
</comment>